<dbReference type="RefSeq" id="WP_238303181.1">
    <property type="nucleotide sequence ID" value="NZ_BPQM01000057.1"/>
</dbReference>
<evidence type="ECO:0000313" key="2">
    <source>
        <dbReference type="Proteomes" id="UP001055108"/>
    </source>
</evidence>
<gene>
    <name evidence="1" type="ORF">NBEOAGPD_2445</name>
</gene>
<accession>A0AA37HQR3</accession>
<evidence type="ECO:0000313" key="1">
    <source>
        <dbReference type="EMBL" id="GJD79222.1"/>
    </source>
</evidence>
<dbReference type="Proteomes" id="UP001055108">
    <property type="component" value="Unassembled WGS sequence"/>
</dbReference>
<sequence length="309" mass="36542">MKQALIIRAHSLKKPLVNIVNQAREQEFPIFLAVDESDFTFPNTVATKISLTTEKLGSLALPQVPNCFWLMGDYALYICRSELENYDYYWMIEQDVCVNFEKIELFFNLFADSRDDLLAPELEKIDSDWWTWTETMQPFVGQTWRCFFPVTRLSGRAIDYLYRRRISTFKYIEEMKAKGGSQLRVPNDEAFVSSELCEAGFSCKDLNFYEQDLYCRDTFRFRKPIPEIFFRNNPPDNRIYHPVVDDNDFIAVLKKRFQFLEQRHDMNRLKNETDYGKLGKLKDLIQKYFGPSAVNTLEQECPTLLNTWS</sequence>
<reference evidence="1" key="1">
    <citation type="journal article" date="2016" name="Front. Microbiol.">
        <title>Genome Sequence of the Piezophilic, Mesophilic Sulfate-Reducing Bacterium Desulfovibrio indicus J2T.</title>
        <authorList>
            <person name="Cao J."/>
            <person name="Maignien L."/>
            <person name="Shao Z."/>
            <person name="Alain K."/>
            <person name="Jebbar M."/>
        </authorList>
    </citation>
    <scope>NUCLEOTIDE SEQUENCE</scope>
    <source>
        <strain evidence="1">NBRC 103626</strain>
    </source>
</reference>
<organism evidence="1 2">
    <name type="scientific">Methylobacterium gregans</name>
    <dbReference type="NCBI Taxonomy" id="374424"/>
    <lineage>
        <taxon>Bacteria</taxon>
        <taxon>Pseudomonadati</taxon>
        <taxon>Pseudomonadota</taxon>
        <taxon>Alphaproteobacteria</taxon>
        <taxon>Hyphomicrobiales</taxon>
        <taxon>Methylobacteriaceae</taxon>
        <taxon>Methylobacterium</taxon>
    </lineage>
</organism>
<dbReference type="EMBL" id="BPQM01000057">
    <property type="protein sequence ID" value="GJD79222.1"/>
    <property type="molecule type" value="Genomic_DNA"/>
</dbReference>
<comment type="caution">
    <text evidence="1">The sequence shown here is derived from an EMBL/GenBank/DDBJ whole genome shotgun (WGS) entry which is preliminary data.</text>
</comment>
<dbReference type="AlphaFoldDB" id="A0AA37HQR3"/>
<name>A0AA37HQR3_9HYPH</name>
<protein>
    <submittedName>
        <fullName evidence="1">Uncharacterized protein</fullName>
    </submittedName>
</protein>
<proteinExistence type="predicted"/>
<reference evidence="1" key="2">
    <citation type="submission" date="2021-08" db="EMBL/GenBank/DDBJ databases">
        <authorList>
            <person name="Tani A."/>
            <person name="Ola A."/>
            <person name="Ogura Y."/>
            <person name="Katsura K."/>
            <person name="Hayashi T."/>
        </authorList>
    </citation>
    <scope>NUCLEOTIDE SEQUENCE</scope>
    <source>
        <strain evidence="1">NBRC 103626</strain>
    </source>
</reference>
<keyword evidence="2" id="KW-1185">Reference proteome</keyword>